<evidence type="ECO:0000313" key="2">
    <source>
        <dbReference type="EMBL" id="ACB70300.1"/>
    </source>
</evidence>
<feature type="signal peptide" evidence="1">
    <location>
        <begin position="1"/>
        <end position="22"/>
    </location>
</feature>
<organism evidence="2">
    <name type="scientific">Ornithodoros coriaceus</name>
    <name type="common">Soft tick</name>
    <name type="synonym">Argasid tick</name>
    <dbReference type="NCBI Taxonomy" id="92741"/>
    <lineage>
        <taxon>Eukaryota</taxon>
        <taxon>Metazoa</taxon>
        <taxon>Ecdysozoa</taxon>
        <taxon>Arthropoda</taxon>
        <taxon>Chelicerata</taxon>
        <taxon>Arachnida</taxon>
        <taxon>Acari</taxon>
        <taxon>Parasitiformes</taxon>
        <taxon>Ixodida</taxon>
        <taxon>Ixodoidea</taxon>
        <taxon>Argasidae</taxon>
        <taxon>Ornithodorinae</taxon>
        <taxon>Ornithodoros</taxon>
    </lineage>
</organism>
<feature type="chain" id="PRO_5002777020" evidence="1">
    <location>
        <begin position="23"/>
        <end position="168"/>
    </location>
</feature>
<protein>
    <submittedName>
        <fullName evidence="2">7DB family protein</fullName>
    </submittedName>
</protein>
<name>B2D259_ORNCO</name>
<dbReference type="AlphaFoldDB" id="B2D259"/>
<accession>B2D259</accession>
<dbReference type="EMBL" id="EU574793">
    <property type="protein sequence ID" value="ACB70300.1"/>
    <property type="molecule type" value="mRNA"/>
</dbReference>
<reference evidence="2" key="1">
    <citation type="journal article" date="2008" name="J. Proteomics">
        <title>An insight into the salivary transcriptome and proteome of the soft tick and vector of epizootic bovine abortion, Ornithodoros coriaceus.</title>
        <authorList>
            <person name="Francischetti I.M."/>
            <person name="Meng Z."/>
            <person name="Mans B.J."/>
            <person name="Gudderra N."/>
            <person name="Hall M."/>
            <person name="Veenstra T.D."/>
            <person name="Pham V.M."/>
            <person name="Kotsyfakis M."/>
            <person name="Ribeiro J.M."/>
        </authorList>
    </citation>
    <scope>NUCLEOTIDE SEQUENCE</scope>
    <source>
        <tissue evidence="2">Salivary glands</tissue>
    </source>
</reference>
<evidence type="ECO:0000256" key="1">
    <source>
        <dbReference type="SAM" id="SignalP"/>
    </source>
</evidence>
<keyword evidence="1" id="KW-0732">Signal</keyword>
<sequence>MLAAFCLLALLTCLQFSVPVHGCITFKCTEDARCTLHARHRYQDRLLSCSYYCKPGTSCPCYMTEEQGEKCWDFRHQAVKGKCYQGECYSNEQFEKKSSGKSLEKARCKYAYDYMWDKRGSYGCKNYCKDAPHTTSFQPDGHPCLIPEQAAPGYCYGGNCHKNYKPNQ</sequence>
<proteinExistence type="evidence at transcript level"/>
<reference evidence="2" key="2">
    <citation type="submission" date="2008-03" db="EMBL/GenBank/DDBJ databases">
        <authorList>
            <person name="Li K.S."/>
            <person name="Guan Y."/>
            <person name="Wang J."/>
            <person name="Smith G.J.D."/>
            <person name="Xu K.M."/>
            <person name="Duan L."/>
            <person name="Rahardjo A.P."/>
            <person name="Puthavathana P."/>
            <person name="Buranathai C."/>
            <person name="Nguyen T.D."/>
            <person name="Estoepangestie A.T.S."/>
            <person name="Chaisingh A."/>
            <person name="Auewarakul P."/>
            <person name="Long H.T."/>
            <person name="Hanh N.T.H."/>
            <person name="Lim W."/>
            <person name="Webby R.J."/>
            <person name="Poon L.L.M."/>
            <person name="Chen H."/>
            <person name="Shortridge K.F."/>
            <person name="Yuen K.Y."/>
            <person name="Webster R.G."/>
            <person name="Peiris J.S.M."/>
        </authorList>
    </citation>
    <scope>NUCLEOTIDE SEQUENCE</scope>
    <source>
        <tissue evidence="2">Salivary glands</tissue>
    </source>
</reference>